<feature type="compositionally biased region" description="Basic and acidic residues" evidence="1">
    <location>
        <begin position="1"/>
        <end position="16"/>
    </location>
</feature>
<evidence type="ECO:0000313" key="2">
    <source>
        <dbReference type="EMBL" id="OAP40204.1"/>
    </source>
</evidence>
<organism evidence="2 3">
    <name type="scientific">Sinorhizobium saheli</name>
    <dbReference type="NCBI Taxonomy" id="36856"/>
    <lineage>
        <taxon>Bacteria</taxon>
        <taxon>Pseudomonadati</taxon>
        <taxon>Pseudomonadota</taxon>
        <taxon>Alphaproteobacteria</taxon>
        <taxon>Hyphomicrobiales</taxon>
        <taxon>Rhizobiaceae</taxon>
        <taxon>Sinorhizobium/Ensifer group</taxon>
        <taxon>Sinorhizobium</taxon>
    </lineage>
</organism>
<dbReference type="AlphaFoldDB" id="A0A178XYK9"/>
<feature type="region of interest" description="Disordered" evidence="1">
    <location>
        <begin position="1"/>
        <end position="22"/>
    </location>
</feature>
<sequence length="93" mass="10713">MKKAEWSQEVTERSDALDLEPGVFKSDDPKLVAHSLKRSAERSQRRKSSAFRSAMSMLTFYINRAGAGLDRRQKDVLEQAKNELRKDFGREPK</sequence>
<name>A0A178XYK9_SINSA</name>
<reference evidence="2 3" key="1">
    <citation type="submission" date="2015-11" db="EMBL/GenBank/DDBJ databases">
        <title>Ensifer anhuiense sp. nov., an effective nitrogen fixation bacterium with Glycine soja.</title>
        <authorList>
            <person name="Yan H."/>
            <person name="Chen W."/>
        </authorList>
    </citation>
    <scope>NUCLEOTIDE SEQUENCE [LARGE SCALE GENOMIC DNA]</scope>
    <source>
        <strain evidence="2 3">LMG 7837</strain>
    </source>
</reference>
<dbReference type="EMBL" id="LNQB01000087">
    <property type="protein sequence ID" value="OAP40204.1"/>
    <property type="molecule type" value="Genomic_DNA"/>
</dbReference>
<dbReference type="RefSeq" id="WP_066877593.1">
    <property type="nucleotide sequence ID" value="NZ_LNQB01000087.1"/>
</dbReference>
<protein>
    <recommendedName>
        <fullName evidence="4">DUF3175 domain-containing protein</fullName>
    </recommendedName>
</protein>
<keyword evidence="3" id="KW-1185">Reference proteome</keyword>
<comment type="caution">
    <text evidence="2">The sequence shown here is derived from an EMBL/GenBank/DDBJ whole genome shotgun (WGS) entry which is preliminary data.</text>
</comment>
<accession>A0A178XYK9</accession>
<dbReference type="Pfam" id="PF11373">
    <property type="entry name" value="DUF3175"/>
    <property type="match status" value="1"/>
</dbReference>
<dbReference type="InterPro" id="IPR021513">
    <property type="entry name" value="Phage_RSL1_Orf186"/>
</dbReference>
<dbReference type="OrthoDB" id="9807263at2"/>
<dbReference type="Proteomes" id="UP000078507">
    <property type="component" value="Unassembled WGS sequence"/>
</dbReference>
<evidence type="ECO:0000313" key="3">
    <source>
        <dbReference type="Proteomes" id="UP000078507"/>
    </source>
</evidence>
<evidence type="ECO:0008006" key="4">
    <source>
        <dbReference type="Google" id="ProtNLM"/>
    </source>
</evidence>
<evidence type="ECO:0000256" key="1">
    <source>
        <dbReference type="SAM" id="MobiDB-lite"/>
    </source>
</evidence>
<proteinExistence type="predicted"/>
<dbReference type="STRING" id="36856.ATB98_19975"/>
<gene>
    <name evidence="2" type="ORF">ATB98_19975</name>
</gene>